<dbReference type="EMBL" id="DRPZ01000012">
    <property type="protein sequence ID" value="HGY08521.1"/>
    <property type="molecule type" value="Genomic_DNA"/>
</dbReference>
<dbReference type="Gene3D" id="1.10.1670.10">
    <property type="entry name" value="Helix-hairpin-Helix base-excision DNA repair enzymes (C-terminal)"/>
    <property type="match status" value="1"/>
</dbReference>
<keyword evidence="6 12" id="KW-0408">Iron</keyword>
<sequence length="226" mass="24925">MGGMAPAKLRCPRESKAKKRERALRILKKLEAAYPEARTELRHENPFQLLVATVLSAQATDRSVNEATPAFFARFPTPEALAAATPEEVEPYIRRIGLYRTKARNLVALARRLVAEHGGEVPRDKKALMALPGVGWKTATVVLGAAFGVPGIAVDTHLARLAHRLCLSRAKTPEKIGAELEELFPREKWVFVHHALILHGRYVCTARKPNCAACVLADDCPNRQNA</sequence>
<dbReference type="PANTHER" id="PTHR10359:SF18">
    <property type="entry name" value="ENDONUCLEASE III"/>
    <property type="match status" value="1"/>
</dbReference>
<keyword evidence="13" id="KW-0175">Coiled coil</keyword>
<dbReference type="EC" id="4.2.99.18" evidence="12"/>
<evidence type="ECO:0000256" key="8">
    <source>
        <dbReference type="ARBA" id="ARBA00023125"/>
    </source>
</evidence>
<dbReference type="NCBIfam" id="TIGR01083">
    <property type="entry name" value="nth"/>
    <property type="match status" value="1"/>
</dbReference>
<dbReference type="Pfam" id="PF10576">
    <property type="entry name" value="EndIII_4Fe-2S"/>
    <property type="match status" value="1"/>
</dbReference>
<keyword evidence="5 12" id="KW-0378">Hydrolase</keyword>
<evidence type="ECO:0000256" key="3">
    <source>
        <dbReference type="ARBA" id="ARBA00022723"/>
    </source>
</evidence>
<dbReference type="FunFam" id="1.10.340.30:FF:000001">
    <property type="entry name" value="Endonuclease III"/>
    <property type="match status" value="1"/>
</dbReference>
<dbReference type="Gene3D" id="1.10.340.30">
    <property type="entry name" value="Hypothetical protein, domain 2"/>
    <property type="match status" value="1"/>
</dbReference>
<feature type="binding site" evidence="12">
    <location>
        <position position="214"/>
    </location>
    <ligand>
        <name>[4Fe-4S] cluster</name>
        <dbReference type="ChEBI" id="CHEBI:49883"/>
    </ligand>
</feature>
<evidence type="ECO:0000256" key="1">
    <source>
        <dbReference type="ARBA" id="ARBA00008343"/>
    </source>
</evidence>
<evidence type="ECO:0000256" key="11">
    <source>
        <dbReference type="ARBA" id="ARBA00023295"/>
    </source>
</evidence>
<comment type="caution">
    <text evidence="15">The sequence shown here is derived from an EMBL/GenBank/DDBJ whole genome shotgun (WGS) entry which is preliminary data.</text>
</comment>
<reference evidence="15" key="1">
    <citation type="journal article" date="2020" name="mSystems">
        <title>Genome- and Community-Level Interaction Insights into Carbon Utilization and Element Cycling Functions of Hydrothermarchaeota in Hydrothermal Sediment.</title>
        <authorList>
            <person name="Zhou Z."/>
            <person name="Liu Y."/>
            <person name="Xu W."/>
            <person name="Pan J."/>
            <person name="Luo Z.H."/>
            <person name="Li M."/>
        </authorList>
    </citation>
    <scope>NUCLEOTIDE SEQUENCE [LARGE SCALE GENOMIC DNA]</scope>
    <source>
        <strain evidence="15">HyVt-570</strain>
    </source>
</reference>
<organism evidence="15">
    <name type="scientific">Oceanithermus profundus</name>
    <dbReference type="NCBI Taxonomy" id="187137"/>
    <lineage>
        <taxon>Bacteria</taxon>
        <taxon>Thermotogati</taxon>
        <taxon>Deinococcota</taxon>
        <taxon>Deinococci</taxon>
        <taxon>Thermales</taxon>
        <taxon>Thermaceae</taxon>
        <taxon>Oceanithermus</taxon>
    </lineage>
</organism>
<gene>
    <name evidence="12 15" type="primary">nth</name>
    <name evidence="15" type="ORF">ENK37_00475</name>
</gene>
<comment type="catalytic activity">
    <reaction evidence="12">
        <text>2'-deoxyribonucleotide-(2'-deoxyribose 5'-phosphate)-2'-deoxyribonucleotide-DNA = a 3'-end 2'-deoxyribonucleotide-(2,3-dehydro-2,3-deoxyribose 5'-phosphate)-DNA + a 5'-end 5'-phospho-2'-deoxyribonucleoside-DNA + H(+)</text>
        <dbReference type="Rhea" id="RHEA:66592"/>
        <dbReference type="Rhea" id="RHEA-COMP:13180"/>
        <dbReference type="Rhea" id="RHEA-COMP:16897"/>
        <dbReference type="Rhea" id="RHEA-COMP:17067"/>
        <dbReference type="ChEBI" id="CHEBI:15378"/>
        <dbReference type="ChEBI" id="CHEBI:136412"/>
        <dbReference type="ChEBI" id="CHEBI:157695"/>
        <dbReference type="ChEBI" id="CHEBI:167181"/>
        <dbReference type="EC" id="4.2.99.18"/>
    </reaction>
</comment>
<dbReference type="GO" id="GO:0051539">
    <property type="term" value="F:4 iron, 4 sulfur cluster binding"/>
    <property type="evidence" value="ECO:0007669"/>
    <property type="project" value="UniProtKB-UniRule"/>
</dbReference>
<name>A0A7C4ZGA0_9DEIN</name>
<evidence type="ECO:0000313" key="15">
    <source>
        <dbReference type="EMBL" id="HGY08521.1"/>
    </source>
</evidence>
<dbReference type="GO" id="GO:0046872">
    <property type="term" value="F:metal ion binding"/>
    <property type="evidence" value="ECO:0007669"/>
    <property type="project" value="UniProtKB-KW"/>
</dbReference>
<dbReference type="GO" id="GO:0006285">
    <property type="term" value="P:base-excision repair, AP site formation"/>
    <property type="evidence" value="ECO:0007669"/>
    <property type="project" value="TreeGrafter"/>
</dbReference>
<feature type="binding site" evidence="12">
    <location>
        <position position="204"/>
    </location>
    <ligand>
        <name>[4Fe-4S] cluster</name>
        <dbReference type="ChEBI" id="CHEBI:49883"/>
    </ligand>
</feature>
<dbReference type="InterPro" id="IPR003651">
    <property type="entry name" value="Endonuclease3_FeS-loop_motif"/>
</dbReference>
<comment type="cofactor">
    <cofactor evidence="12">
        <name>[4Fe-4S] cluster</name>
        <dbReference type="ChEBI" id="CHEBI:49883"/>
    </cofactor>
    <text evidence="12">Binds 1 [4Fe-4S] cluster.</text>
</comment>
<dbReference type="GO" id="GO:0140078">
    <property type="term" value="F:class I DNA-(apurinic or apyrimidinic site) endonuclease activity"/>
    <property type="evidence" value="ECO:0007669"/>
    <property type="project" value="UniProtKB-EC"/>
</dbReference>
<accession>A0A7C4ZGA0</accession>
<feature type="domain" description="HhH-GPD" evidence="14">
    <location>
        <begin position="55"/>
        <end position="202"/>
    </location>
</feature>
<dbReference type="SMART" id="SM00525">
    <property type="entry name" value="FES"/>
    <property type="match status" value="1"/>
</dbReference>
<dbReference type="Pfam" id="PF00730">
    <property type="entry name" value="HhH-GPD"/>
    <property type="match status" value="1"/>
</dbReference>
<keyword evidence="7 12" id="KW-0411">Iron-sulfur</keyword>
<keyword evidence="8 12" id="KW-0238">DNA-binding</keyword>
<comment type="similarity">
    <text evidence="1 12">Belongs to the Nth/MutY family.</text>
</comment>
<dbReference type="SMART" id="SM00478">
    <property type="entry name" value="ENDO3c"/>
    <property type="match status" value="1"/>
</dbReference>
<comment type="function">
    <text evidence="12">DNA repair enzyme that has both DNA N-glycosylase activity and AP-lyase activity. The DNA N-glycosylase activity releases various damaged pyrimidines from DNA by cleaving the N-glycosidic bond, leaving an AP (apurinic/apyrimidinic) site. The AP-lyase activity cleaves the phosphodiester bond 3' to the AP site by a beta-elimination, leaving a 3'-terminal unsaturated sugar and a product with a terminal 5'-phosphate.</text>
</comment>
<dbReference type="CDD" id="cd00056">
    <property type="entry name" value="ENDO3c"/>
    <property type="match status" value="1"/>
</dbReference>
<keyword evidence="15" id="KW-0255">Endonuclease</keyword>
<dbReference type="InterPro" id="IPR005759">
    <property type="entry name" value="Nth"/>
</dbReference>
<dbReference type="FunFam" id="1.10.1670.10:FF:000001">
    <property type="entry name" value="Endonuclease III"/>
    <property type="match status" value="1"/>
</dbReference>
<evidence type="ECO:0000259" key="14">
    <source>
        <dbReference type="SMART" id="SM00478"/>
    </source>
</evidence>
<evidence type="ECO:0000256" key="4">
    <source>
        <dbReference type="ARBA" id="ARBA00022763"/>
    </source>
</evidence>
<evidence type="ECO:0000256" key="6">
    <source>
        <dbReference type="ARBA" id="ARBA00023004"/>
    </source>
</evidence>
<keyword evidence="11 12" id="KW-0326">Glycosidase</keyword>
<keyword evidence="9 12" id="KW-0234">DNA repair</keyword>
<evidence type="ECO:0000256" key="10">
    <source>
        <dbReference type="ARBA" id="ARBA00023239"/>
    </source>
</evidence>
<dbReference type="PROSITE" id="PS01155">
    <property type="entry name" value="ENDONUCLEASE_III_2"/>
    <property type="match status" value="1"/>
</dbReference>
<proteinExistence type="inferred from homology"/>
<feature type="binding site" evidence="12">
    <location>
        <position position="220"/>
    </location>
    <ligand>
        <name>[4Fe-4S] cluster</name>
        <dbReference type="ChEBI" id="CHEBI:49883"/>
    </ligand>
</feature>
<keyword evidence="10 12" id="KW-0456">Lyase</keyword>
<evidence type="ECO:0000256" key="13">
    <source>
        <dbReference type="SAM" id="Coils"/>
    </source>
</evidence>
<dbReference type="InterPro" id="IPR004036">
    <property type="entry name" value="Endonuclease-III-like_CS2"/>
</dbReference>
<protein>
    <recommendedName>
        <fullName evidence="12">Endonuclease III</fullName>
        <ecNumber evidence="12">4.2.99.18</ecNumber>
    </recommendedName>
    <alternativeName>
        <fullName evidence="12">DNA-(apurinic or apyrimidinic site) lyase</fullName>
    </alternativeName>
</protein>
<evidence type="ECO:0000256" key="9">
    <source>
        <dbReference type="ARBA" id="ARBA00023204"/>
    </source>
</evidence>
<feature type="binding site" evidence="12">
    <location>
        <position position="211"/>
    </location>
    <ligand>
        <name>[4Fe-4S] cluster</name>
        <dbReference type="ChEBI" id="CHEBI:49883"/>
    </ligand>
</feature>
<dbReference type="SUPFAM" id="SSF48150">
    <property type="entry name" value="DNA-glycosylase"/>
    <property type="match status" value="1"/>
</dbReference>
<dbReference type="AlphaFoldDB" id="A0A7C4ZGA0"/>
<dbReference type="PANTHER" id="PTHR10359">
    <property type="entry name" value="A/G-SPECIFIC ADENINE GLYCOSYLASE/ENDONUCLEASE III"/>
    <property type="match status" value="1"/>
</dbReference>
<dbReference type="HAMAP" id="MF_00942">
    <property type="entry name" value="Nth"/>
    <property type="match status" value="1"/>
</dbReference>
<dbReference type="GO" id="GO:0019104">
    <property type="term" value="F:DNA N-glycosylase activity"/>
    <property type="evidence" value="ECO:0007669"/>
    <property type="project" value="UniProtKB-UniRule"/>
</dbReference>
<dbReference type="PIRSF" id="PIRSF001435">
    <property type="entry name" value="Nth"/>
    <property type="match status" value="1"/>
</dbReference>
<evidence type="ECO:0000256" key="7">
    <source>
        <dbReference type="ARBA" id="ARBA00023014"/>
    </source>
</evidence>
<evidence type="ECO:0000256" key="12">
    <source>
        <dbReference type="HAMAP-Rule" id="MF_00942"/>
    </source>
</evidence>
<dbReference type="InterPro" id="IPR023170">
    <property type="entry name" value="HhH_base_excis_C"/>
</dbReference>
<dbReference type="InterPro" id="IPR011257">
    <property type="entry name" value="DNA_glycosylase"/>
</dbReference>
<keyword evidence="3 12" id="KW-0479">Metal-binding</keyword>
<evidence type="ECO:0000256" key="2">
    <source>
        <dbReference type="ARBA" id="ARBA00022485"/>
    </source>
</evidence>
<dbReference type="GO" id="GO:0003677">
    <property type="term" value="F:DNA binding"/>
    <property type="evidence" value="ECO:0007669"/>
    <property type="project" value="UniProtKB-UniRule"/>
</dbReference>
<dbReference type="InterPro" id="IPR003265">
    <property type="entry name" value="HhH-GPD_domain"/>
</dbReference>
<feature type="coiled-coil region" evidence="13">
    <location>
        <begin position="13"/>
        <end position="40"/>
    </location>
</feature>
<keyword evidence="4 12" id="KW-0227">DNA damage</keyword>
<keyword evidence="2 12" id="KW-0004">4Fe-4S</keyword>
<dbReference type="Proteomes" id="UP000885759">
    <property type="component" value="Unassembled WGS sequence"/>
</dbReference>
<keyword evidence="15" id="KW-0540">Nuclease</keyword>
<evidence type="ECO:0000256" key="5">
    <source>
        <dbReference type="ARBA" id="ARBA00022801"/>
    </source>
</evidence>